<keyword evidence="4" id="KW-0430">Lectin</keyword>
<dbReference type="EMBL" id="JADGIZ020000088">
    <property type="protein sequence ID" value="KAL2911760.1"/>
    <property type="molecule type" value="Genomic_DNA"/>
</dbReference>
<evidence type="ECO:0000256" key="3">
    <source>
        <dbReference type="ARBA" id="ARBA00018727"/>
    </source>
</evidence>
<evidence type="ECO:0000313" key="7">
    <source>
        <dbReference type="Proteomes" id="UP001527925"/>
    </source>
</evidence>
<feature type="region of interest" description="Disordered" evidence="5">
    <location>
        <begin position="217"/>
        <end position="241"/>
    </location>
</feature>
<sequence length="754" mass="81287">MADAPARAGQNGPQTPPATLETPEPSPTWEPVDDAGARSTPRPPGPDGKGEAPPGVGTGARQPRAGTPRREPAYEIQTALVFPDAFRSPMFRLVFRSQQLSRGEAERLYQNHIQVDMNHAGQQYLCGIPRRPAHQAPVQHRRSPESDHAIISEALARLERLSRAGCLDYKDRFWDYQFCHMAHVKQYFMWPDSPEYASRKDLEYTLGVYADDQTAAHSDVRTSARQPKSPISQLTPGPAQGVHRTALPAGSELVETDEGGRHYLRQMWGLGDLCEEIGDYRTIEVQYHCCDEEHVAHMREYAVCRYSIVVHTPLMCFHSIFESQHHKASNEISCVGVAPAQLDSSSQAIDQTAQGYAAPTTASEPARWLTLSNIFEAKCASPVNCVLPPRGSALSELAPPSKDASGPVAAAPGSTGSKSLLSDRLSVSEWMAKLADLLANGFKAPVEAGQQADSAQNAAGAGPGQPQSGSRKPPAADTQPAKPPAEKQQLVPPADLSDKVGVEGTSPQQEWWLRRLLSQVRRQLGSVRRELLDLLTDAPRGQTVVSAGLEGALSDEGMEGLDEEAIAKADLHDGVVDPAAQPARHPDAAPTQDAVDAEFYALIDDFMAEIPVLIAKFERTGRLPRAPARPDAAGKRLLWLLHFTFGDDAVAIRELMAQLKAVLGKPALLRQDVEVLFLHIVDDLDSTGDLPAMYQRWSLQASGQAHGAEAAAAAAAQHADARLAQAAADGGPAAAAFQDGADDDHLDVLAAMFE</sequence>
<accession>A0ABR4MWV6</accession>
<dbReference type="PANTHER" id="PTHR15414:SF0">
    <property type="entry name" value="ENDOPLASMIC RETICULUM LECTIN 1"/>
    <property type="match status" value="1"/>
</dbReference>
<dbReference type="PANTHER" id="PTHR15414">
    <property type="entry name" value="OS-9-RELATED"/>
    <property type="match status" value="1"/>
</dbReference>
<organism evidence="6 7">
    <name type="scientific">Polyrhizophydium stewartii</name>
    <dbReference type="NCBI Taxonomy" id="2732419"/>
    <lineage>
        <taxon>Eukaryota</taxon>
        <taxon>Fungi</taxon>
        <taxon>Fungi incertae sedis</taxon>
        <taxon>Chytridiomycota</taxon>
        <taxon>Chytridiomycota incertae sedis</taxon>
        <taxon>Chytridiomycetes</taxon>
        <taxon>Rhizophydiales</taxon>
        <taxon>Rhizophydiales incertae sedis</taxon>
        <taxon>Polyrhizophydium</taxon>
    </lineage>
</organism>
<feature type="compositionally biased region" description="Low complexity" evidence="5">
    <location>
        <begin position="454"/>
        <end position="470"/>
    </location>
</feature>
<evidence type="ECO:0000256" key="2">
    <source>
        <dbReference type="ARBA" id="ARBA00009918"/>
    </source>
</evidence>
<dbReference type="Gene3D" id="2.70.130.10">
    <property type="entry name" value="Mannose-6-phosphate receptor binding domain"/>
    <property type="match status" value="1"/>
</dbReference>
<name>A0ABR4MWV6_9FUNG</name>
<evidence type="ECO:0000256" key="1">
    <source>
        <dbReference type="ARBA" id="ARBA00004367"/>
    </source>
</evidence>
<feature type="region of interest" description="Disordered" evidence="5">
    <location>
        <begin position="1"/>
        <end position="71"/>
    </location>
</feature>
<dbReference type="InterPro" id="IPR045149">
    <property type="entry name" value="OS-9-like"/>
</dbReference>
<feature type="region of interest" description="Disordered" evidence="5">
    <location>
        <begin position="448"/>
        <end position="502"/>
    </location>
</feature>
<comment type="similarity">
    <text evidence="2">Belongs to the OS-9 family.</text>
</comment>
<evidence type="ECO:0000256" key="5">
    <source>
        <dbReference type="SAM" id="MobiDB-lite"/>
    </source>
</evidence>
<reference evidence="6 7" key="1">
    <citation type="submission" date="2023-09" db="EMBL/GenBank/DDBJ databases">
        <title>Pangenome analysis of Batrachochytrium dendrobatidis and related Chytrids.</title>
        <authorList>
            <person name="Yacoub M.N."/>
            <person name="Stajich J.E."/>
            <person name="James T.Y."/>
        </authorList>
    </citation>
    <scope>NUCLEOTIDE SEQUENCE [LARGE SCALE GENOMIC DNA]</scope>
    <source>
        <strain evidence="6 7">JEL0888</strain>
    </source>
</reference>
<feature type="compositionally biased region" description="Polar residues" evidence="5">
    <location>
        <begin position="221"/>
        <end position="235"/>
    </location>
</feature>
<evidence type="ECO:0000256" key="4">
    <source>
        <dbReference type="ARBA" id="ARBA00022734"/>
    </source>
</evidence>
<keyword evidence="7" id="KW-1185">Reference proteome</keyword>
<feature type="region of interest" description="Disordered" evidence="5">
    <location>
        <begin position="397"/>
        <end position="421"/>
    </location>
</feature>
<comment type="caution">
    <text evidence="6">The sequence shown here is derived from an EMBL/GenBank/DDBJ whole genome shotgun (WGS) entry which is preliminary data.</text>
</comment>
<dbReference type="Proteomes" id="UP001527925">
    <property type="component" value="Unassembled WGS sequence"/>
</dbReference>
<comment type="subcellular location">
    <subcellularLocation>
        <location evidence="1">Endoplasmic reticulum membrane</location>
        <topology evidence="1">Peripheral membrane protein</topology>
        <orientation evidence="1">Lumenal side</orientation>
    </subcellularLocation>
</comment>
<gene>
    <name evidence="6" type="primary">OS9_2</name>
    <name evidence="6" type="ORF">HK105_208763</name>
</gene>
<dbReference type="InterPro" id="IPR009011">
    <property type="entry name" value="Man6P_isomerase_rcpt-bd_dom_sf"/>
</dbReference>
<protein>
    <recommendedName>
        <fullName evidence="3">Protein OS-9 homolog</fullName>
    </recommendedName>
</protein>
<proteinExistence type="inferred from homology"/>
<evidence type="ECO:0000313" key="6">
    <source>
        <dbReference type="EMBL" id="KAL2911760.1"/>
    </source>
</evidence>